<comment type="caution">
    <text evidence="2">The sequence shown here is derived from an EMBL/GenBank/DDBJ whole genome shotgun (WGS) entry which is preliminary data.</text>
</comment>
<feature type="transmembrane region" description="Helical" evidence="1">
    <location>
        <begin position="39"/>
        <end position="58"/>
    </location>
</feature>
<feature type="transmembrane region" description="Helical" evidence="1">
    <location>
        <begin position="70"/>
        <end position="89"/>
    </location>
</feature>
<accession>A0A4T2A5V8</accession>
<gene>
    <name evidence="2" type="ORF">D8779_07260</name>
</gene>
<evidence type="ECO:0000313" key="2">
    <source>
        <dbReference type="EMBL" id="TIH10466.1"/>
    </source>
</evidence>
<feature type="transmembrane region" description="Helical" evidence="1">
    <location>
        <begin position="7"/>
        <end position="33"/>
    </location>
</feature>
<feature type="transmembrane region" description="Helical" evidence="1">
    <location>
        <begin position="95"/>
        <end position="114"/>
    </location>
</feature>
<dbReference type="OrthoDB" id="7066177at2"/>
<sequence>MQIIKNLLWVDCTAGAVAGLLVVLFSGWLSGLYAIPENLLLLIGATNLVYACYSFSLARRAKREKVLINILISANALWAFVCMGIATQYLGTMTLLGSVHLAGEAIFVGGLAALELRWRNQLLTAT</sequence>
<protein>
    <recommendedName>
        <fullName evidence="4">Transporter</fullName>
    </recommendedName>
</protein>
<dbReference type="AlphaFoldDB" id="A0A4T2A5V8"/>
<evidence type="ECO:0008006" key="4">
    <source>
        <dbReference type="Google" id="ProtNLM"/>
    </source>
</evidence>
<organism evidence="2 3">
    <name type="scientific">Pseudomonas leptonychotis</name>
    <dbReference type="NCBI Taxonomy" id="2448482"/>
    <lineage>
        <taxon>Bacteria</taxon>
        <taxon>Pseudomonadati</taxon>
        <taxon>Pseudomonadota</taxon>
        <taxon>Gammaproteobacteria</taxon>
        <taxon>Pseudomonadales</taxon>
        <taxon>Pseudomonadaceae</taxon>
        <taxon>Pseudomonas</taxon>
    </lineage>
</organism>
<reference evidence="2 3" key="1">
    <citation type="submission" date="2018-10" db="EMBL/GenBank/DDBJ databases">
        <title>Pseudomonas leptonychotis sp. nov., isolated from Weddell seals in Antarctica.</title>
        <authorList>
            <person name="Novakova D."/>
            <person name="Svec P."/>
            <person name="Kralova S."/>
            <person name="Kristofova L."/>
            <person name="Zeman M."/>
            <person name="Pantucek R."/>
            <person name="Maslanova I."/>
            <person name="Sedlacek I."/>
        </authorList>
    </citation>
    <scope>NUCLEOTIDE SEQUENCE [LARGE SCALE GENOMIC DNA]</scope>
    <source>
        <strain evidence="2 3">CCM 8849</strain>
    </source>
</reference>
<keyword evidence="1" id="KW-0472">Membrane</keyword>
<keyword evidence="1" id="KW-1133">Transmembrane helix</keyword>
<evidence type="ECO:0000313" key="3">
    <source>
        <dbReference type="Proteomes" id="UP000307541"/>
    </source>
</evidence>
<name>A0A4T2A5V8_9PSED</name>
<keyword evidence="1" id="KW-0812">Transmembrane</keyword>
<evidence type="ECO:0000256" key="1">
    <source>
        <dbReference type="SAM" id="Phobius"/>
    </source>
</evidence>
<dbReference type="RefSeq" id="WP_136663750.1">
    <property type="nucleotide sequence ID" value="NZ_RFLV01000001.1"/>
</dbReference>
<proteinExistence type="predicted"/>
<dbReference type="EMBL" id="RFLV01000001">
    <property type="protein sequence ID" value="TIH10466.1"/>
    <property type="molecule type" value="Genomic_DNA"/>
</dbReference>
<dbReference type="Proteomes" id="UP000307541">
    <property type="component" value="Unassembled WGS sequence"/>
</dbReference>
<keyword evidence="3" id="KW-1185">Reference proteome</keyword>